<dbReference type="FunFam" id="3.40.50.2000:FF:000108">
    <property type="entry name" value="UDP-glycosyltransferase 83A1"/>
    <property type="match status" value="2"/>
</dbReference>
<dbReference type="Proteomes" id="UP000032180">
    <property type="component" value="Chromosome 3"/>
</dbReference>
<sequence>MAPSPLQPHVMVLPFPAQGHVMPLMELSHRLVDLGFEVDFVHTDFNRDRVLNTMADETGALSDGIHMVSFPDGLDRAGDCADIAKLAKGLRAAMIGGIEEMIRSEGIRWVIADVAMIWVVELAATLGVHVALFSTYSVAVLALRMHVPNMLEDGILDECGNVMRNEMIRLSPMMPPIEAAELPWVTLSGTPEGRRTIIQILSRTNPTILLAEDIICNTFQDIEQGALALVPNALPVGPLEAPATLRSAGHFWPEDPTCLAWLDEQQACSVIYVAFGSFTVFDMAQVQELADGLMLVGRPFLWVIRQNFANGVGEGWLEEFRRRASGKGMIVSWAPQQRVLSHPSVACFVSHCGWNSTMEGLRHGVPFLCWPYFADQCCNQSHICNVWGTGVKLQADEQGVVTKEEIKNKVDQLLDDKEIKARAAKWKNAACTSTAEGGSSHENLLKFMMHGQRRLMPRHYVMKVLQEKGLMSKDKSFLRTAEDSEKLFEKRYLQPHKDVVPDLADAYAAARNGNVMRNEMIRLSPMMPPIEAAELPWVTLSGTPEGRRTIIQILLRSNPTILSAEAIICNTFQDIEQGALALVPNALPVGPLEAPAALRSAGHFWPEDPNCLAWLDEQQACSVIYVAFGSFTIFDMARVQELANGLMLVGRPFLWVIRQNFANGVGEGWLEGFRRRASGKGMIVAWAPQQRVLSHPSIACFVSHCGWNSTMEGLRHGVPFLCWPYFADQCCNQSYICNVWGTGVKLQADEQGVVTKEEIKNKVDQLLDDKEIKARAAKWKNAACTSTAEGGSSHENLLKFMMHGQILLAIDHSKKTAVMATATQLHVMVLPFPAQGHVIPLMELSHRLVDQGFKIDFVNTEFNHNRVLKALAETGTIPDGIQMLSIPDGLGPADNHMDIGKLVQVLPAAMFSPLENMIRSKKIKWVIADVSMSWALELATTVGVRIALFSTYSAAAFALRRSLPKLIEDDFLDETGNVKRHEMVQLTPPIDSSEIPWVSLGSTQERRRYNIQNVIKTNRLMPLAEMVICNTFREIESEALVLLSNALPVGPLVAPTSGSTGHFLPEDLTCLTWLDAQAPNSVIYVAFGSSTIFDVAQFHELANGLALSGKPFLWVVRPNFTNGIQEDWLNAYKDHVKGKGLVISWAPQQKILSHPSIACFMSHCGWNSTMEGLLHGVPFLCWPYFSDQFCNQSYMCNVWKTGIKLCRDKEGVVTQEEIKNKVEQLLGDHKIKERAATLKTTARASIREGGSSHQNFLKFVNLLREQ</sequence>
<keyword evidence="4" id="KW-1185">Reference proteome</keyword>
<dbReference type="PANTHER" id="PTHR11926">
    <property type="entry name" value="GLUCOSYL/GLUCURONOSYL TRANSFERASES"/>
    <property type="match status" value="1"/>
</dbReference>
<evidence type="ECO:0000256" key="2">
    <source>
        <dbReference type="ARBA" id="ARBA00022679"/>
    </source>
</evidence>
<evidence type="ECO:0000313" key="4">
    <source>
        <dbReference type="Proteomes" id="UP000032180"/>
    </source>
</evidence>
<dbReference type="GO" id="GO:0080043">
    <property type="term" value="F:quercetin 3-O-glucosyltransferase activity"/>
    <property type="evidence" value="ECO:0007669"/>
    <property type="project" value="TreeGrafter"/>
</dbReference>
<dbReference type="AlphaFoldDB" id="A0A0D9VZ74"/>
<evidence type="ECO:0000313" key="3">
    <source>
        <dbReference type="EnsemblPlants" id="LPERR03G29160.4"/>
    </source>
</evidence>
<protein>
    <recommendedName>
        <fullName evidence="5">UDP-glycosyltransferases domain-containing protein</fullName>
    </recommendedName>
</protein>
<dbReference type="Gene3D" id="3.40.50.2000">
    <property type="entry name" value="Glycogen Phosphorylase B"/>
    <property type="match status" value="6"/>
</dbReference>
<dbReference type="Gramene" id="LPERR03G29160.4">
    <property type="protein sequence ID" value="LPERR03G29160.4"/>
    <property type="gene ID" value="LPERR03G29160"/>
</dbReference>
<reference evidence="3 4" key="1">
    <citation type="submission" date="2012-08" db="EMBL/GenBank/DDBJ databases">
        <title>Oryza genome evolution.</title>
        <authorList>
            <person name="Wing R.A."/>
        </authorList>
    </citation>
    <scope>NUCLEOTIDE SEQUENCE</scope>
</reference>
<keyword evidence="2" id="KW-0808">Transferase</keyword>
<organism evidence="3 4">
    <name type="scientific">Leersia perrieri</name>
    <dbReference type="NCBI Taxonomy" id="77586"/>
    <lineage>
        <taxon>Eukaryota</taxon>
        <taxon>Viridiplantae</taxon>
        <taxon>Streptophyta</taxon>
        <taxon>Embryophyta</taxon>
        <taxon>Tracheophyta</taxon>
        <taxon>Spermatophyta</taxon>
        <taxon>Magnoliopsida</taxon>
        <taxon>Liliopsida</taxon>
        <taxon>Poales</taxon>
        <taxon>Poaceae</taxon>
        <taxon>BOP clade</taxon>
        <taxon>Oryzoideae</taxon>
        <taxon>Oryzeae</taxon>
        <taxon>Oryzinae</taxon>
        <taxon>Leersia</taxon>
    </lineage>
</organism>
<proteinExistence type="inferred from homology"/>
<reference evidence="3" key="3">
    <citation type="submission" date="2015-04" db="UniProtKB">
        <authorList>
            <consortium name="EnsemblPlants"/>
        </authorList>
    </citation>
    <scope>IDENTIFICATION</scope>
</reference>
<dbReference type="SUPFAM" id="SSF53756">
    <property type="entry name" value="UDP-Glycosyltransferase/glycogen phosphorylase"/>
    <property type="match status" value="3"/>
</dbReference>
<reference evidence="4" key="2">
    <citation type="submission" date="2013-12" db="EMBL/GenBank/DDBJ databases">
        <authorList>
            <person name="Yu Y."/>
            <person name="Lee S."/>
            <person name="de Baynast K."/>
            <person name="Wissotski M."/>
            <person name="Liu L."/>
            <person name="Talag J."/>
            <person name="Goicoechea J."/>
            <person name="Angelova A."/>
            <person name="Jetty R."/>
            <person name="Kudrna D."/>
            <person name="Golser W."/>
            <person name="Rivera L."/>
            <person name="Zhang J."/>
            <person name="Wing R."/>
        </authorList>
    </citation>
    <scope>NUCLEOTIDE SEQUENCE</scope>
</reference>
<dbReference type="FunFam" id="3.40.50.2000:FF:000061">
    <property type="entry name" value="UDP-glycosyltransferase 83A1"/>
    <property type="match status" value="3"/>
</dbReference>
<dbReference type="InterPro" id="IPR002213">
    <property type="entry name" value="UDP_glucos_trans"/>
</dbReference>
<dbReference type="Pfam" id="PF00201">
    <property type="entry name" value="UDPGT"/>
    <property type="match status" value="3"/>
</dbReference>
<dbReference type="CDD" id="cd03784">
    <property type="entry name" value="GT1_Gtf-like"/>
    <property type="match status" value="3"/>
</dbReference>
<dbReference type="EnsemblPlants" id="LPERR03G29160.4">
    <property type="protein sequence ID" value="LPERR03G29160.4"/>
    <property type="gene ID" value="LPERR03G29160"/>
</dbReference>
<evidence type="ECO:0008006" key="5">
    <source>
        <dbReference type="Google" id="ProtNLM"/>
    </source>
</evidence>
<comment type="similarity">
    <text evidence="1">Belongs to the UDP-glycosyltransferase family.</text>
</comment>
<dbReference type="PANTHER" id="PTHR11926:SF1511">
    <property type="entry name" value="GLYCOSYLTRANSFERASE"/>
    <property type="match status" value="1"/>
</dbReference>
<name>A0A0D9VZ74_9ORYZ</name>
<accession>A0A0D9VZ74</accession>
<dbReference type="GO" id="GO:0080044">
    <property type="term" value="F:quercetin 7-O-glucosyltransferase activity"/>
    <property type="evidence" value="ECO:0007669"/>
    <property type="project" value="TreeGrafter"/>
</dbReference>
<evidence type="ECO:0000256" key="1">
    <source>
        <dbReference type="ARBA" id="ARBA00009995"/>
    </source>
</evidence>